<proteinExistence type="predicted"/>
<name>A0A8J7QN34_9BACT</name>
<sequence>MKYLNHNALIMCCHGGIWTPRQPPPPGNCIAGGAALITEQELLDGTLACPLAIKPCTAIQQLVTGQVRGFLIKGESPVLATFTAITDGGTASAIQDGNSGAMVLPAFQTPQLPAAGPCPTEPAKQGEKTATDPANNEADGAAPDPQAPRHRLSLQLSLDLPRSLPMPPPPVRRRVAFVLGQGKTRIPFVLYLPDDGSPQTAVFHLPAPDPAWLIQVPDWHGDPGGQFRFEGEHEPLLVVPDDQQLPFPAHPAMRQKGWQPTWSQLLAPIQQPLPPYPELARLNQLDPKDTALPAWAHVSLPRAIAAGQTEASFVLRPAFPILHALTEARHRLQLRLGELDRTWLHEATVARFHIARLCNSLSPETDGVLARRGGTTLAKQFLGELKQRALQVVPQLEWDLQTLFAILTASDHEKNPAATVGAFRSPRQGTCPARSYEGIRQQLARYFLHVPMFLPFFEVDPEKTVPAPWLKNTLANPGILSINQTLDTLVQALDTLRLLHLFAGTSLKDGHDWEEELLQLAASWYREPDQKALQQDPTTGYAQLNTQRLVAGVLRSSLENAARFDAYAPLLRRELDRAVVLLSAREKNAAHILKTFRRLYGALLRHHPRSAKQALDAVIPVATDQRAAIAPNSRRRLQWMLLPVVLLLTADQLAEENPHTEDWEKVLIGMADLNDLALLLADMRLDSMKRNLKTLARERTIHQRFQSFGALHRHAVSWSHLVNIIRRVTFAFDVVEMGLHLTKDQHRLAMLSMLIMVAGLATPLTIWAWPALLGLSLLKEGLSPGAVEQAVAKILAQSAFGRAQQVYPTRESAADLLKNRDAKTPTALLEQANHQFALAAWQYAPARFRDLARPSQAHADQLLVQFSANPGLTTNNLRLHHQVAELPSPLTVETTLLDTPQSGGGDRFRLMVKVKDERPGADITVVHARLPGPNYNQLRHDAGPAFALRFTEGRPQSYTLGPLELAADAQLTLILHPFQAKLDLPGRGRRPAPTQTEVTAETIRAAGSTHHGEQARVTEIREITIRRNELRLH</sequence>
<protein>
    <submittedName>
        <fullName evidence="2">Uncharacterized protein</fullName>
    </submittedName>
</protein>
<dbReference type="Proteomes" id="UP000664417">
    <property type="component" value="Unassembled WGS sequence"/>
</dbReference>
<feature type="region of interest" description="Disordered" evidence="1">
    <location>
        <begin position="110"/>
        <end position="148"/>
    </location>
</feature>
<evidence type="ECO:0000313" key="3">
    <source>
        <dbReference type="Proteomes" id="UP000664417"/>
    </source>
</evidence>
<evidence type="ECO:0000313" key="2">
    <source>
        <dbReference type="EMBL" id="MBO1321443.1"/>
    </source>
</evidence>
<gene>
    <name evidence="2" type="ORF">J3U88_23375</name>
</gene>
<keyword evidence="3" id="KW-1185">Reference proteome</keyword>
<dbReference type="RefSeq" id="WP_207861417.1">
    <property type="nucleotide sequence ID" value="NZ_JAFREP010000024.1"/>
</dbReference>
<dbReference type="EMBL" id="JAFREP010000024">
    <property type="protein sequence ID" value="MBO1321443.1"/>
    <property type="molecule type" value="Genomic_DNA"/>
</dbReference>
<evidence type="ECO:0000256" key="1">
    <source>
        <dbReference type="SAM" id="MobiDB-lite"/>
    </source>
</evidence>
<comment type="caution">
    <text evidence="2">The sequence shown here is derived from an EMBL/GenBank/DDBJ whole genome shotgun (WGS) entry which is preliminary data.</text>
</comment>
<dbReference type="AlphaFoldDB" id="A0A8J7QN34"/>
<reference evidence="2" key="1">
    <citation type="submission" date="2021-03" db="EMBL/GenBank/DDBJ databases">
        <authorList>
            <person name="Wang G."/>
        </authorList>
    </citation>
    <scope>NUCLEOTIDE SEQUENCE</scope>
    <source>
        <strain evidence="2">KCTC 12899</strain>
    </source>
</reference>
<organism evidence="2 3">
    <name type="scientific">Acanthopleuribacter pedis</name>
    <dbReference type="NCBI Taxonomy" id="442870"/>
    <lineage>
        <taxon>Bacteria</taxon>
        <taxon>Pseudomonadati</taxon>
        <taxon>Acidobacteriota</taxon>
        <taxon>Holophagae</taxon>
        <taxon>Acanthopleuribacterales</taxon>
        <taxon>Acanthopleuribacteraceae</taxon>
        <taxon>Acanthopleuribacter</taxon>
    </lineage>
</organism>
<accession>A0A8J7QN34</accession>